<feature type="transmembrane region" description="Helical" evidence="6">
    <location>
        <begin position="113"/>
        <end position="135"/>
    </location>
</feature>
<dbReference type="InterPro" id="IPR025969">
    <property type="entry name" value="ABA_GPCR_dom"/>
</dbReference>
<keyword evidence="10" id="KW-1185">Reference proteome</keyword>
<feature type="transmembrane region" description="Helical" evidence="6">
    <location>
        <begin position="421"/>
        <end position="439"/>
    </location>
</feature>
<evidence type="ECO:0000259" key="7">
    <source>
        <dbReference type="Pfam" id="PF12430"/>
    </source>
</evidence>
<name>A9V569_MONBE</name>
<feature type="transmembrane region" description="Helical" evidence="6">
    <location>
        <begin position="332"/>
        <end position="350"/>
    </location>
</feature>
<evidence type="ECO:0000256" key="6">
    <source>
        <dbReference type="SAM" id="Phobius"/>
    </source>
</evidence>
<dbReference type="STRING" id="81824.A9V569"/>
<feature type="coiled-coil region" evidence="5">
    <location>
        <begin position="238"/>
        <end position="272"/>
    </location>
</feature>
<dbReference type="Pfam" id="PF12537">
    <property type="entry name" value="GPHR_N"/>
    <property type="match status" value="1"/>
</dbReference>
<dbReference type="InterPro" id="IPR022535">
    <property type="entry name" value="Golgi_pH-regulator_cons_dom"/>
</dbReference>
<feature type="transmembrane region" description="Helical" evidence="6">
    <location>
        <begin position="147"/>
        <end position="168"/>
    </location>
</feature>
<dbReference type="PANTHER" id="PTHR15948:SF0">
    <property type="entry name" value="GOLGI PH REGULATOR A-RELATED"/>
    <property type="match status" value="1"/>
</dbReference>
<dbReference type="AlphaFoldDB" id="A9V569"/>
<dbReference type="eggNOG" id="KOG2417">
    <property type="taxonomic scope" value="Eukaryota"/>
</dbReference>
<dbReference type="Proteomes" id="UP000001357">
    <property type="component" value="Unassembled WGS sequence"/>
</dbReference>
<dbReference type="KEGG" id="mbr:MONBRDRAFT_33399"/>
<protein>
    <recommendedName>
        <fullName evidence="11">Abscisic acid G-protein coupled receptor-like domain-containing protein</fullName>
    </recommendedName>
</protein>
<evidence type="ECO:0000313" key="10">
    <source>
        <dbReference type="Proteomes" id="UP000001357"/>
    </source>
</evidence>
<feature type="transmembrane region" description="Helical" evidence="6">
    <location>
        <begin position="44"/>
        <end position="68"/>
    </location>
</feature>
<dbReference type="Pfam" id="PF12430">
    <property type="entry name" value="ABA_GPCR"/>
    <property type="match status" value="1"/>
</dbReference>
<keyword evidence="2 6" id="KW-0812">Transmembrane</keyword>
<dbReference type="GeneID" id="5893106"/>
<feature type="transmembrane region" description="Helical" evidence="6">
    <location>
        <begin position="371"/>
        <end position="394"/>
    </location>
</feature>
<keyword evidence="3 6" id="KW-1133">Transmembrane helix</keyword>
<evidence type="ECO:0008006" key="11">
    <source>
        <dbReference type="Google" id="ProtNLM"/>
    </source>
</evidence>
<feature type="transmembrane region" description="Helical" evidence="6">
    <location>
        <begin position="282"/>
        <end position="306"/>
    </location>
</feature>
<dbReference type="EMBL" id="CH991560">
    <property type="protein sequence ID" value="EDQ87223.1"/>
    <property type="molecule type" value="Genomic_DNA"/>
</dbReference>
<accession>A9V569</accession>
<evidence type="ECO:0000256" key="3">
    <source>
        <dbReference type="ARBA" id="ARBA00022989"/>
    </source>
</evidence>
<dbReference type="FunCoup" id="A9V569">
    <property type="interactions" value="519"/>
</dbReference>
<feature type="transmembrane region" description="Helical" evidence="6">
    <location>
        <begin position="80"/>
        <end position="101"/>
    </location>
</feature>
<evidence type="ECO:0000256" key="5">
    <source>
        <dbReference type="SAM" id="Coils"/>
    </source>
</evidence>
<dbReference type="InterPro" id="IPR015672">
    <property type="entry name" value="GPHR/GTG"/>
</dbReference>
<dbReference type="PANTHER" id="PTHR15948">
    <property type="entry name" value="G-PROTEIN COUPLED RECEPTOR 89-RELATED"/>
    <property type="match status" value="1"/>
</dbReference>
<keyword evidence="4 6" id="KW-0472">Membrane</keyword>
<reference evidence="9 10" key="1">
    <citation type="journal article" date="2008" name="Nature">
        <title>The genome of the choanoflagellate Monosiga brevicollis and the origin of metazoans.</title>
        <authorList>
            <consortium name="JGI Sequencing"/>
            <person name="King N."/>
            <person name="Westbrook M.J."/>
            <person name="Young S.L."/>
            <person name="Kuo A."/>
            <person name="Abedin M."/>
            <person name="Chapman J."/>
            <person name="Fairclough S."/>
            <person name="Hellsten U."/>
            <person name="Isogai Y."/>
            <person name="Letunic I."/>
            <person name="Marr M."/>
            <person name="Pincus D."/>
            <person name="Putnam N."/>
            <person name="Rokas A."/>
            <person name="Wright K.J."/>
            <person name="Zuzow R."/>
            <person name="Dirks W."/>
            <person name="Good M."/>
            <person name="Goodstein D."/>
            <person name="Lemons D."/>
            <person name="Li W."/>
            <person name="Lyons J.B."/>
            <person name="Morris A."/>
            <person name="Nichols S."/>
            <person name="Richter D.J."/>
            <person name="Salamov A."/>
            <person name="Bork P."/>
            <person name="Lim W.A."/>
            <person name="Manning G."/>
            <person name="Miller W.T."/>
            <person name="McGinnis W."/>
            <person name="Shapiro H."/>
            <person name="Tjian R."/>
            <person name="Grigoriev I.V."/>
            <person name="Rokhsar D."/>
        </authorList>
    </citation>
    <scope>NUCLEOTIDE SEQUENCE [LARGE SCALE GENOMIC DNA]</scope>
    <source>
        <strain evidence="10">MX1 / ATCC 50154</strain>
    </source>
</reference>
<evidence type="ECO:0000259" key="8">
    <source>
        <dbReference type="Pfam" id="PF12537"/>
    </source>
</evidence>
<evidence type="ECO:0000256" key="2">
    <source>
        <dbReference type="ARBA" id="ARBA00022692"/>
    </source>
</evidence>
<evidence type="ECO:0000256" key="1">
    <source>
        <dbReference type="ARBA" id="ARBA00004141"/>
    </source>
</evidence>
<dbReference type="GO" id="GO:0016020">
    <property type="term" value="C:membrane"/>
    <property type="evidence" value="ECO:0007669"/>
    <property type="project" value="UniProtKB-SubCell"/>
</dbReference>
<comment type="subcellular location">
    <subcellularLocation>
        <location evidence="1">Membrane</location>
        <topology evidence="1">Multi-pass membrane protein</topology>
    </subcellularLocation>
</comment>
<evidence type="ECO:0000256" key="4">
    <source>
        <dbReference type="ARBA" id="ARBA00023136"/>
    </source>
</evidence>
<feature type="domain" description="Golgi pH regulator conserved" evidence="8">
    <location>
        <begin position="141"/>
        <end position="208"/>
    </location>
</feature>
<dbReference type="InParanoid" id="A9V569"/>
<sequence length="453" mass="50920">MTEDVAYAWANMDYLIVGGSLAAFCTAGWIFVRHQLQTAHHAVIQGLLFSTTFGLSLSLLELLIFEILDVLEAHFRHHAWYLTLQAIVVLLVVALPLNFFHELVWLNSNNWRLGLLKLTALWATFLLCFARITQIHSFFDFMTLEGAVARVGVIGVTTIAILSGWGAVHTPYKFLHLFLESVDEGELRQLKQQREALTDKLRQKRRQLSELVPARQQASSTGFWSMFSNSLSSEGRAAAALEQETVAMETMLAQLNSNVRDLEQAKHRWDEAFTFKGRVLNIMGYVLSGYCIVKVFLATIGLLLGLTKKTDPVTRLMQITADWLQLGVDVHFWSQQISFLFVGVIILASTRNFMLKMSLVVQTLTSAGASVSGALMTLMAEIMGMYFVAMIILMRMNMPPQYRTIITDVLGGLQFNFFHQWFDRIFLLSALLALGGIYVSRKAAASSTWSSLV</sequence>
<dbReference type="OMA" id="FSVYCVY"/>
<keyword evidence="5" id="KW-0175">Coiled coil</keyword>
<feature type="domain" description="Abscisic acid G-protein coupled receptor-like" evidence="7">
    <location>
        <begin position="274"/>
        <end position="442"/>
    </location>
</feature>
<feature type="transmembrane region" description="Helical" evidence="6">
    <location>
        <begin position="12"/>
        <end position="32"/>
    </location>
</feature>
<proteinExistence type="predicted"/>
<organism evidence="9 10">
    <name type="scientific">Monosiga brevicollis</name>
    <name type="common">Choanoflagellate</name>
    <dbReference type="NCBI Taxonomy" id="81824"/>
    <lineage>
        <taxon>Eukaryota</taxon>
        <taxon>Choanoflagellata</taxon>
        <taxon>Craspedida</taxon>
        <taxon>Salpingoecidae</taxon>
        <taxon>Monosiga</taxon>
    </lineage>
</organism>
<dbReference type="RefSeq" id="XP_001747836.1">
    <property type="nucleotide sequence ID" value="XM_001747784.1"/>
</dbReference>
<evidence type="ECO:0000313" key="9">
    <source>
        <dbReference type="EMBL" id="EDQ87223.1"/>
    </source>
</evidence>
<gene>
    <name evidence="9" type="ORF">MONBRDRAFT_33399</name>
</gene>